<accession>A0A1F6T7D9</accession>
<protein>
    <submittedName>
        <fullName evidence="1">Uncharacterized protein</fullName>
    </submittedName>
</protein>
<dbReference type="AlphaFoldDB" id="A0A1F6T7D9"/>
<gene>
    <name evidence="1" type="ORF">A2140_09605</name>
</gene>
<evidence type="ECO:0000313" key="1">
    <source>
        <dbReference type="EMBL" id="OGI41051.1"/>
    </source>
</evidence>
<comment type="caution">
    <text evidence="1">The sequence shown here is derived from an EMBL/GenBank/DDBJ whole genome shotgun (WGS) entry which is preliminary data.</text>
</comment>
<proteinExistence type="predicted"/>
<organism evidence="1 2">
    <name type="scientific">Candidatus Muproteobacteria bacterium RBG_16_62_13</name>
    <dbReference type="NCBI Taxonomy" id="1817756"/>
    <lineage>
        <taxon>Bacteria</taxon>
        <taxon>Pseudomonadati</taxon>
        <taxon>Pseudomonadota</taxon>
        <taxon>Candidatus Muproteobacteria</taxon>
    </lineage>
</organism>
<sequence>MNQIYRDTLTAMEKKGVNAEYVNGWACGFLHNPKREEQRLNEAYEAGYKDGFERKTDGFGNWTKKS</sequence>
<name>A0A1F6T7D9_9PROT</name>
<reference evidence="1 2" key="1">
    <citation type="journal article" date="2016" name="Nat. Commun.">
        <title>Thousands of microbial genomes shed light on interconnected biogeochemical processes in an aquifer system.</title>
        <authorList>
            <person name="Anantharaman K."/>
            <person name="Brown C.T."/>
            <person name="Hug L.A."/>
            <person name="Sharon I."/>
            <person name="Castelle C.J."/>
            <person name="Probst A.J."/>
            <person name="Thomas B.C."/>
            <person name="Singh A."/>
            <person name="Wilkins M.J."/>
            <person name="Karaoz U."/>
            <person name="Brodie E.L."/>
            <person name="Williams K.H."/>
            <person name="Hubbard S.S."/>
            <person name="Banfield J.F."/>
        </authorList>
    </citation>
    <scope>NUCLEOTIDE SEQUENCE [LARGE SCALE GENOMIC DNA]</scope>
</reference>
<dbReference type="Proteomes" id="UP000178379">
    <property type="component" value="Unassembled WGS sequence"/>
</dbReference>
<evidence type="ECO:0000313" key="2">
    <source>
        <dbReference type="Proteomes" id="UP000178379"/>
    </source>
</evidence>
<dbReference type="EMBL" id="MFSQ01000040">
    <property type="protein sequence ID" value="OGI41051.1"/>
    <property type="molecule type" value="Genomic_DNA"/>
</dbReference>